<keyword evidence="3" id="KW-1185">Reference proteome</keyword>
<dbReference type="AlphaFoldDB" id="A0ABD1YXX8"/>
<dbReference type="PANTHER" id="PTHR33492">
    <property type="entry name" value="OSJNBA0043A12.37 PROTEIN-RELATED"/>
    <property type="match status" value="1"/>
</dbReference>
<comment type="caution">
    <text evidence="2">The sequence shown here is derived from an EMBL/GenBank/DDBJ whole genome shotgun (WGS) entry which is preliminary data.</text>
</comment>
<proteinExistence type="predicted"/>
<evidence type="ECO:0000313" key="2">
    <source>
        <dbReference type="EMBL" id="KAL2635642.1"/>
    </source>
</evidence>
<feature type="region of interest" description="Disordered" evidence="1">
    <location>
        <begin position="135"/>
        <end position="177"/>
    </location>
</feature>
<evidence type="ECO:0000313" key="3">
    <source>
        <dbReference type="Proteomes" id="UP001605036"/>
    </source>
</evidence>
<reference evidence="2 3" key="1">
    <citation type="submission" date="2024-09" db="EMBL/GenBank/DDBJ databases">
        <title>Chromosome-scale assembly of Riccia fluitans.</title>
        <authorList>
            <person name="Paukszto L."/>
            <person name="Sawicki J."/>
            <person name="Karawczyk K."/>
            <person name="Piernik-Szablinska J."/>
            <person name="Szczecinska M."/>
            <person name="Mazdziarz M."/>
        </authorList>
    </citation>
    <scope>NUCLEOTIDE SEQUENCE [LARGE SCALE GENOMIC DNA]</scope>
    <source>
        <strain evidence="2">Rf_01</strain>
        <tissue evidence="2">Aerial parts of the thallus</tissue>
    </source>
</reference>
<organism evidence="2 3">
    <name type="scientific">Riccia fluitans</name>
    <dbReference type="NCBI Taxonomy" id="41844"/>
    <lineage>
        <taxon>Eukaryota</taxon>
        <taxon>Viridiplantae</taxon>
        <taxon>Streptophyta</taxon>
        <taxon>Embryophyta</taxon>
        <taxon>Marchantiophyta</taxon>
        <taxon>Marchantiopsida</taxon>
        <taxon>Marchantiidae</taxon>
        <taxon>Marchantiales</taxon>
        <taxon>Ricciaceae</taxon>
        <taxon>Riccia</taxon>
    </lineage>
</organism>
<dbReference type="PANTHER" id="PTHR33492:SF19">
    <property type="entry name" value="MYB-LIKE DOMAIN-CONTAINING PROTEIN"/>
    <property type="match status" value="1"/>
</dbReference>
<evidence type="ECO:0000256" key="1">
    <source>
        <dbReference type="SAM" id="MobiDB-lite"/>
    </source>
</evidence>
<protein>
    <submittedName>
        <fullName evidence="2">Uncharacterized protein</fullName>
    </submittedName>
</protein>
<dbReference type="Proteomes" id="UP001605036">
    <property type="component" value="Unassembled WGS sequence"/>
</dbReference>
<gene>
    <name evidence="2" type="ORF">R1flu_007121</name>
</gene>
<sequence length="227" mass="26298">MVWADWMVVALLECKRLEYDDAENVVGKDVIINSDVKWHRIQSLMRENGVNANITQLRNKWESTIDCYKKVRDWNHSFGNEPYFALDRKQRKAEKLSKDFPAEWVKLLDSFYGHQPSISPPCVAESLEDASITMNPHEQPFPKSEAKSDHNQEGVPQTSAIRHNSGVKRKTPSGKAATMLSNSIPTFTTSMLEFKKKCDEREKKRFVAIHELEKKKEERLERSSQMD</sequence>
<accession>A0ABD1YXX8</accession>
<dbReference type="Gene3D" id="1.10.10.60">
    <property type="entry name" value="Homeodomain-like"/>
    <property type="match status" value="1"/>
</dbReference>
<name>A0ABD1YXX8_9MARC</name>
<dbReference type="EMBL" id="JBHFFA010000003">
    <property type="protein sequence ID" value="KAL2635642.1"/>
    <property type="molecule type" value="Genomic_DNA"/>
</dbReference>